<comment type="cofactor">
    <cofactor evidence="2">
        <name>Mg(2+)</name>
        <dbReference type="ChEBI" id="CHEBI:18420"/>
    </cofactor>
</comment>
<comment type="similarity">
    <text evidence="7">Belongs to the mandelate racemase/muconate lactonizing enzyme family. ENOSF1 subfamily.</text>
</comment>
<dbReference type="SUPFAM" id="SSF51604">
    <property type="entry name" value="Enolase C-terminal domain-like"/>
    <property type="match status" value="1"/>
</dbReference>
<dbReference type="GO" id="GO:0050023">
    <property type="term" value="F:L-fuconate dehydratase activity"/>
    <property type="evidence" value="ECO:0007669"/>
    <property type="project" value="UniProtKB-EC"/>
</dbReference>
<dbReference type="InterPro" id="IPR029065">
    <property type="entry name" value="Enolase_C-like"/>
</dbReference>
<dbReference type="GO" id="GO:0000287">
    <property type="term" value="F:magnesium ion binding"/>
    <property type="evidence" value="ECO:0007669"/>
    <property type="project" value="TreeGrafter"/>
</dbReference>
<keyword evidence="12" id="KW-1185">Reference proteome</keyword>
<dbReference type="AlphaFoldDB" id="A0A9N9RZ06"/>
<evidence type="ECO:0000256" key="7">
    <source>
        <dbReference type="ARBA" id="ARBA00061144"/>
    </source>
</evidence>
<dbReference type="EMBL" id="OU895878">
    <property type="protein sequence ID" value="CAG9806215.1"/>
    <property type="molecule type" value="Genomic_DNA"/>
</dbReference>
<dbReference type="OrthoDB" id="14161at2759"/>
<dbReference type="InterPro" id="IPR046945">
    <property type="entry name" value="RHMD-like"/>
</dbReference>
<dbReference type="GO" id="GO:0009063">
    <property type="term" value="P:amino acid catabolic process"/>
    <property type="evidence" value="ECO:0007669"/>
    <property type="project" value="InterPro"/>
</dbReference>
<dbReference type="GO" id="GO:0016052">
    <property type="term" value="P:carbohydrate catabolic process"/>
    <property type="evidence" value="ECO:0007669"/>
    <property type="project" value="TreeGrafter"/>
</dbReference>
<accession>A0A9N9RZ06</accession>
<dbReference type="PANTHER" id="PTHR13794:SF58">
    <property type="entry name" value="MITOCHONDRIAL ENOLASE SUPERFAMILY MEMBER 1"/>
    <property type="match status" value="1"/>
</dbReference>
<comment type="catalytic activity">
    <reaction evidence="1">
        <text>L-fuconate = 2-dehydro-3-deoxy-L-fuconate + H2O</text>
        <dbReference type="Rhea" id="RHEA:22772"/>
        <dbReference type="ChEBI" id="CHEBI:15377"/>
        <dbReference type="ChEBI" id="CHEBI:21291"/>
        <dbReference type="ChEBI" id="CHEBI:37448"/>
        <dbReference type="EC" id="4.2.1.68"/>
    </reaction>
</comment>
<dbReference type="SMART" id="SM00922">
    <property type="entry name" value="MR_MLE"/>
    <property type="match status" value="1"/>
</dbReference>
<sequence>MKINYGEIIAKVETFDIRFPTSLQQDGSDAIHTDPDYSVAYIVITTKSGKKGYGMTFTLGRGNNIVCCAIETLKFILENKSVDEIYQDFGGFWRKLTSEPQLRWLGPEKGVLHLAVSALISSLWDLWGRLERKPVWKLLSDMTPEFLVSLIDFRYCTDVLTKDEAIELLKKSSEGKGKRERDLLDSGYPCYTTAAGWLGYSDEKMIELCKKYMNKGFNAFKIKIGQNLESDIKRCKLIREIIGYDNVLMVDSNQIFDVQQAIDWMTELKDFNILWIEEPTSPDDILGHAKIAEALKKYGIKVASGEMICNRVVFKQFMQAKAFEYCQVDSARIGGVNELLLVYLMARKFNIKVCPHAGGVGLSEMIQHLQFWDYVSVSGTKEGRYIEYVDQQHEQFVHPAIVNNAHYFPKMSSYGFNTELTDDCVRKFAYSNGEKWQKLFNANVFPRPS</sequence>
<dbReference type="PROSITE" id="PS00909">
    <property type="entry name" value="MR_MLE_2"/>
    <property type="match status" value="1"/>
</dbReference>
<dbReference type="InterPro" id="IPR029017">
    <property type="entry name" value="Enolase-like_N"/>
</dbReference>
<dbReference type="Pfam" id="PF13378">
    <property type="entry name" value="MR_MLE_C"/>
    <property type="match status" value="1"/>
</dbReference>
<dbReference type="EC" id="4.2.1.68" evidence="3"/>
<gene>
    <name evidence="11" type="ORF">CHIRRI_LOCUS9076</name>
</gene>
<dbReference type="FunFam" id="3.20.20.120:FF:000007">
    <property type="entry name" value="Mitochondrial enolase superfamily member 1"/>
    <property type="match status" value="1"/>
</dbReference>
<reference evidence="11" key="1">
    <citation type="submission" date="2022-01" db="EMBL/GenBank/DDBJ databases">
        <authorList>
            <person name="King R."/>
        </authorList>
    </citation>
    <scope>NUCLEOTIDE SEQUENCE</scope>
</reference>
<evidence type="ECO:0000256" key="6">
    <source>
        <dbReference type="ARBA" id="ARBA00023239"/>
    </source>
</evidence>
<proteinExistence type="inferred from homology"/>
<reference evidence="11" key="2">
    <citation type="submission" date="2022-10" db="EMBL/GenBank/DDBJ databases">
        <authorList>
            <consortium name="ENA_rothamsted_submissions"/>
            <consortium name="culmorum"/>
            <person name="King R."/>
        </authorList>
    </citation>
    <scope>NUCLEOTIDE SEQUENCE</scope>
</reference>
<keyword evidence="5" id="KW-0460">Magnesium</keyword>
<evidence type="ECO:0000313" key="12">
    <source>
        <dbReference type="Proteomes" id="UP001153620"/>
    </source>
</evidence>
<dbReference type="InterPro" id="IPR013342">
    <property type="entry name" value="Mandelate_racemase_C"/>
</dbReference>
<dbReference type="SUPFAM" id="SSF54826">
    <property type="entry name" value="Enolase N-terminal domain-like"/>
    <property type="match status" value="1"/>
</dbReference>
<protein>
    <recommendedName>
        <fullName evidence="8">Mitochondrial enolase superfamily member 1</fullName>
        <ecNumber evidence="3">4.2.1.68</ecNumber>
    </recommendedName>
    <alternativeName>
        <fullName evidence="9">L-fuconate dehydratase</fullName>
    </alternativeName>
</protein>
<dbReference type="Gene3D" id="3.30.390.10">
    <property type="entry name" value="Enolase-like, N-terminal domain"/>
    <property type="match status" value="1"/>
</dbReference>
<dbReference type="Gene3D" id="3.20.20.120">
    <property type="entry name" value="Enolase-like C-terminal domain"/>
    <property type="match status" value="1"/>
</dbReference>
<evidence type="ECO:0000313" key="11">
    <source>
        <dbReference type="EMBL" id="CAG9806215.1"/>
    </source>
</evidence>
<evidence type="ECO:0000256" key="9">
    <source>
        <dbReference type="ARBA" id="ARBA00078003"/>
    </source>
</evidence>
<keyword evidence="6" id="KW-0456">Lyase</keyword>
<dbReference type="SFLD" id="SFLDG00179">
    <property type="entry name" value="mandelate_racemase"/>
    <property type="match status" value="1"/>
</dbReference>
<dbReference type="Proteomes" id="UP001153620">
    <property type="component" value="Chromosome 2"/>
</dbReference>
<evidence type="ECO:0000256" key="2">
    <source>
        <dbReference type="ARBA" id="ARBA00001946"/>
    </source>
</evidence>
<evidence type="ECO:0000256" key="4">
    <source>
        <dbReference type="ARBA" id="ARBA00022723"/>
    </source>
</evidence>
<organism evidence="11 12">
    <name type="scientific">Chironomus riparius</name>
    <dbReference type="NCBI Taxonomy" id="315576"/>
    <lineage>
        <taxon>Eukaryota</taxon>
        <taxon>Metazoa</taxon>
        <taxon>Ecdysozoa</taxon>
        <taxon>Arthropoda</taxon>
        <taxon>Hexapoda</taxon>
        <taxon>Insecta</taxon>
        <taxon>Pterygota</taxon>
        <taxon>Neoptera</taxon>
        <taxon>Endopterygota</taxon>
        <taxon>Diptera</taxon>
        <taxon>Nematocera</taxon>
        <taxon>Chironomoidea</taxon>
        <taxon>Chironomidae</taxon>
        <taxon>Chironominae</taxon>
        <taxon>Chironomus</taxon>
    </lineage>
</organism>
<evidence type="ECO:0000256" key="5">
    <source>
        <dbReference type="ARBA" id="ARBA00022842"/>
    </source>
</evidence>
<evidence type="ECO:0000256" key="1">
    <source>
        <dbReference type="ARBA" id="ARBA00001737"/>
    </source>
</evidence>
<dbReference type="PANTHER" id="PTHR13794">
    <property type="entry name" value="ENOLASE SUPERFAMILY, MANDELATE RACEMASE"/>
    <property type="match status" value="1"/>
</dbReference>
<evidence type="ECO:0000256" key="8">
    <source>
        <dbReference type="ARBA" id="ARBA00073815"/>
    </source>
</evidence>
<dbReference type="SFLD" id="SFLDS00001">
    <property type="entry name" value="Enolase"/>
    <property type="match status" value="1"/>
</dbReference>
<dbReference type="InterPro" id="IPR018110">
    <property type="entry name" value="Mandel_Rmase/mucon_lact_enz_CS"/>
</dbReference>
<evidence type="ECO:0000259" key="10">
    <source>
        <dbReference type="SMART" id="SM00922"/>
    </source>
</evidence>
<name>A0A9N9RZ06_9DIPT</name>
<keyword evidence="4" id="KW-0479">Metal-binding</keyword>
<evidence type="ECO:0000256" key="3">
    <source>
        <dbReference type="ARBA" id="ARBA00013142"/>
    </source>
</evidence>
<feature type="domain" description="Mandelate racemase/muconate lactonizing enzyme C-terminal" evidence="10">
    <location>
        <begin position="202"/>
        <end position="298"/>
    </location>
</feature>
<dbReference type="InterPro" id="IPR036849">
    <property type="entry name" value="Enolase-like_C_sf"/>
</dbReference>